<dbReference type="FunFam" id="3.30.70.270:FF:000001">
    <property type="entry name" value="Diguanylate cyclase domain protein"/>
    <property type="match status" value="1"/>
</dbReference>
<feature type="domain" description="GGDEF" evidence="2">
    <location>
        <begin position="533"/>
        <end position="670"/>
    </location>
</feature>
<dbReference type="InterPro" id="IPR000160">
    <property type="entry name" value="GGDEF_dom"/>
</dbReference>
<reference evidence="3 4" key="1">
    <citation type="submission" date="2018-06" db="EMBL/GenBank/DDBJ databases">
        <title>Extensive metabolic versatility and redundancy in microbially diverse, dynamic hydrothermal sediments.</title>
        <authorList>
            <person name="Dombrowski N."/>
            <person name="Teske A."/>
            <person name="Baker B.J."/>
        </authorList>
    </citation>
    <scope>NUCLEOTIDE SEQUENCE [LARGE SCALE GENOMIC DNA]</scope>
    <source>
        <strain evidence="3">B10_G13</strain>
    </source>
</reference>
<evidence type="ECO:0000256" key="1">
    <source>
        <dbReference type="PROSITE-ProRule" id="PRU00339"/>
    </source>
</evidence>
<dbReference type="EMBL" id="QNBD01000185">
    <property type="protein sequence ID" value="RKX69529.1"/>
    <property type="molecule type" value="Genomic_DNA"/>
</dbReference>
<feature type="repeat" description="TPR" evidence="1">
    <location>
        <begin position="169"/>
        <end position="202"/>
    </location>
</feature>
<keyword evidence="1" id="KW-0802">TPR repeat</keyword>
<dbReference type="PANTHER" id="PTHR45138:SF9">
    <property type="entry name" value="DIGUANYLATE CYCLASE DGCM-RELATED"/>
    <property type="match status" value="1"/>
</dbReference>
<sequence length="670" mass="78094">MIVLRNMNYKNITNLADDYFNKGNYESALEVLDSGIRKSIEENNIIQHADFYIKKLFIFLRLHNIKEINSIAANLLAIASKMDNEETLAKLYHAYSLCLFHTIKKSVAIKYLKKALKYSRISKNNQLESEILNSIGKYYEYFNDFQNSLYYYMKSEETKVITEDEYGLAIVYGNLGRLYFQNGDLKEALNYYFLDLKISKELNDRFGIAMMHNHIGDIYFITNDFKKSMKNYKSSFYIGTEMNYELNNAFSMLGMAKIEIKQQHLDKAKEYIRNSVDIFNEKSKYDGLVSALLLMSKIYYFEKNNSKAEEYIIKAFAMSSSKNMTFYTGLSLYELSKFYVDINQRDKSLDYIDKYFNINFNISNFENTMFQHIIELATHITNADLAAIMIRRENAVEIIETEIDNFGHTVIKREVIASWDEIHNNYSDETDNDKIKSILEIKLKKKLRDFYIEPIYYTSKIIGFTFIYKIKGNSFSESDKDYLILYNIKLANLIQSIISFEMSRYDPLTRAANRSSLFSDLQEEIFKTFIYGEAFAILMIDIDNFKAINDNFGHQLGDLALIKIVEIIRTNVRDKNKVYRFGGDEFFIILPATDIKTAKTIARRLLSNIRQINTIYNLTGINITVSIGITDFTGENSDKSNYDIQGILKKVDQAMYDAKINGKNRVSTLD</sequence>
<dbReference type="Pfam" id="PF00990">
    <property type="entry name" value="GGDEF"/>
    <property type="match status" value="1"/>
</dbReference>
<dbReference type="NCBIfam" id="TIGR00254">
    <property type="entry name" value="GGDEF"/>
    <property type="match status" value="1"/>
</dbReference>
<dbReference type="Gene3D" id="3.30.70.270">
    <property type="match status" value="1"/>
</dbReference>
<dbReference type="InterPro" id="IPR011990">
    <property type="entry name" value="TPR-like_helical_dom_sf"/>
</dbReference>
<dbReference type="SUPFAM" id="SSF48452">
    <property type="entry name" value="TPR-like"/>
    <property type="match status" value="1"/>
</dbReference>
<evidence type="ECO:0000313" key="4">
    <source>
        <dbReference type="Proteomes" id="UP000271125"/>
    </source>
</evidence>
<dbReference type="PANTHER" id="PTHR45138">
    <property type="entry name" value="REGULATORY COMPONENTS OF SENSORY TRANSDUCTION SYSTEM"/>
    <property type="match status" value="1"/>
</dbReference>
<protein>
    <recommendedName>
        <fullName evidence="2">GGDEF domain-containing protein</fullName>
    </recommendedName>
</protein>
<dbReference type="SMART" id="SM00028">
    <property type="entry name" value="TPR"/>
    <property type="match status" value="6"/>
</dbReference>
<dbReference type="Proteomes" id="UP000271125">
    <property type="component" value="Unassembled WGS sequence"/>
</dbReference>
<dbReference type="Pfam" id="PF13374">
    <property type="entry name" value="TPR_10"/>
    <property type="match status" value="1"/>
</dbReference>
<dbReference type="SUPFAM" id="SSF81901">
    <property type="entry name" value="HCP-like"/>
    <property type="match status" value="1"/>
</dbReference>
<dbReference type="GO" id="GO:0052621">
    <property type="term" value="F:diguanylate cyclase activity"/>
    <property type="evidence" value="ECO:0007669"/>
    <property type="project" value="TreeGrafter"/>
</dbReference>
<comment type="caution">
    <text evidence="3">The sequence shown here is derived from an EMBL/GenBank/DDBJ whole genome shotgun (WGS) entry which is preliminary data.</text>
</comment>
<dbReference type="SUPFAM" id="SSF55781">
    <property type="entry name" value="GAF domain-like"/>
    <property type="match status" value="1"/>
</dbReference>
<dbReference type="CDD" id="cd01949">
    <property type="entry name" value="GGDEF"/>
    <property type="match status" value="1"/>
</dbReference>
<proteinExistence type="predicted"/>
<name>A0A660SFD1_UNCT6</name>
<dbReference type="SMART" id="SM00267">
    <property type="entry name" value="GGDEF"/>
    <property type="match status" value="1"/>
</dbReference>
<dbReference type="InterPro" id="IPR029787">
    <property type="entry name" value="Nucleotide_cyclase"/>
</dbReference>
<dbReference type="SUPFAM" id="SSF55073">
    <property type="entry name" value="Nucleotide cyclase"/>
    <property type="match status" value="1"/>
</dbReference>
<gene>
    <name evidence="3" type="ORF">DRP43_04285</name>
</gene>
<dbReference type="PROSITE" id="PS50005">
    <property type="entry name" value="TPR"/>
    <property type="match status" value="1"/>
</dbReference>
<dbReference type="PROSITE" id="PS50887">
    <property type="entry name" value="GGDEF"/>
    <property type="match status" value="1"/>
</dbReference>
<dbReference type="InterPro" id="IPR019734">
    <property type="entry name" value="TPR_rpt"/>
</dbReference>
<dbReference type="Gene3D" id="1.25.40.10">
    <property type="entry name" value="Tetratricopeptide repeat domain"/>
    <property type="match status" value="2"/>
</dbReference>
<evidence type="ECO:0000313" key="3">
    <source>
        <dbReference type="EMBL" id="RKX69529.1"/>
    </source>
</evidence>
<evidence type="ECO:0000259" key="2">
    <source>
        <dbReference type="PROSITE" id="PS50887"/>
    </source>
</evidence>
<dbReference type="AlphaFoldDB" id="A0A660SFD1"/>
<dbReference type="InterPro" id="IPR050469">
    <property type="entry name" value="Diguanylate_Cyclase"/>
</dbReference>
<organism evidence="3 4">
    <name type="scientific">candidate division TA06 bacterium</name>
    <dbReference type="NCBI Taxonomy" id="2250710"/>
    <lineage>
        <taxon>Bacteria</taxon>
        <taxon>Bacteria division TA06</taxon>
    </lineage>
</organism>
<accession>A0A660SFD1</accession>
<dbReference type="InterPro" id="IPR043128">
    <property type="entry name" value="Rev_trsase/Diguanyl_cyclase"/>
</dbReference>